<sequence length="529" mass="57905">MHLPLDPGEYLSKLLPYLNSVTQNFTKYSVLSLLFLSALIWSSCRNDFDFEANSGNLTFSKDTVFLDTVFTNIGSSTYTLKVYNGLNRDISIPFVGLENGPNSSYRLNVDGVAGKEFTDVPLLARDSLFIFVETTFDVAPTGENEFLNTDRILFGEGASQQNVELVTLVKDAIFLYPVTNADGTRETIPIGMDEEGNEIVVEGFYLEPQELNFTNEKPYVIYGYAAVPSGNMLTIDAGTRVHFHRDSGILVDSGASLQINGAQSEDQELLENEVIFEGDRLEPSFSDVPGQWGTIWIRSGSTNNTIQNLRLKNATAGLIVEGNLSNPEATLTLSNSQITNSLEFNLWASGARITASNSVFGGAGATSVLLGNGGNYQCTHCTFANYWGNGPRGGVALLLDNTNADLEQANFINSIVDGSSRLELSLIEDTNFAFNFSFSHTAIQFEDSSGSFQGDPLYNFDDENLYRNIILNGEMDFEAPFQNQLSIGPDSDAIDMGDPSFMVTFPNDVLGTPRDPNPDMGAFEFVPEN</sequence>
<proteinExistence type="predicted"/>
<organism evidence="1 2">
    <name type="scientific">Flagellimonas meridianipacifica</name>
    <dbReference type="NCBI Taxonomy" id="1080225"/>
    <lineage>
        <taxon>Bacteria</taxon>
        <taxon>Pseudomonadati</taxon>
        <taxon>Bacteroidota</taxon>
        <taxon>Flavobacteriia</taxon>
        <taxon>Flavobacteriales</taxon>
        <taxon>Flavobacteriaceae</taxon>
        <taxon>Flagellimonas</taxon>
    </lineage>
</organism>
<gene>
    <name evidence="1" type="ORF">CLV81_2943</name>
</gene>
<evidence type="ECO:0008006" key="3">
    <source>
        <dbReference type="Google" id="ProtNLM"/>
    </source>
</evidence>
<protein>
    <recommendedName>
        <fullName evidence="3">Parallel beta helix pectate lyase-like protein</fullName>
    </recommendedName>
</protein>
<reference evidence="1 2" key="1">
    <citation type="submission" date="2018-03" db="EMBL/GenBank/DDBJ databases">
        <title>Genomic Encyclopedia of Archaeal and Bacterial Type Strains, Phase II (KMG-II): from individual species to whole genera.</title>
        <authorList>
            <person name="Goeker M."/>
        </authorList>
    </citation>
    <scope>NUCLEOTIDE SEQUENCE [LARGE SCALE GENOMIC DNA]</scope>
    <source>
        <strain evidence="1 2">DSM 25027</strain>
    </source>
</reference>
<comment type="caution">
    <text evidence="1">The sequence shown here is derived from an EMBL/GenBank/DDBJ whole genome shotgun (WGS) entry which is preliminary data.</text>
</comment>
<keyword evidence="2" id="KW-1185">Reference proteome</keyword>
<evidence type="ECO:0000313" key="2">
    <source>
        <dbReference type="Proteomes" id="UP000237640"/>
    </source>
</evidence>
<dbReference type="RefSeq" id="WP_245912034.1">
    <property type="nucleotide sequence ID" value="NZ_PVYX01000002.1"/>
</dbReference>
<dbReference type="Proteomes" id="UP000237640">
    <property type="component" value="Unassembled WGS sequence"/>
</dbReference>
<evidence type="ECO:0000313" key="1">
    <source>
        <dbReference type="EMBL" id="PRX54542.1"/>
    </source>
</evidence>
<dbReference type="InterPro" id="IPR011050">
    <property type="entry name" value="Pectin_lyase_fold/virulence"/>
</dbReference>
<dbReference type="SUPFAM" id="SSF51126">
    <property type="entry name" value="Pectin lyase-like"/>
    <property type="match status" value="1"/>
</dbReference>
<dbReference type="AlphaFoldDB" id="A0A2T0MAX2"/>
<name>A0A2T0MAX2_9FLAO</name>
<accession>A0A2T0MAX2</accession>
<dbReference type="EMBL" id="PVYX01000002">
    <property type="protein sequence ID" value="PRX54542.1"/>
    <property type="molecule type" value="Genomic_DNA"/>
</dbReference>